<reference evidence="5" key="1">
    <citation type="journal article" date="2019" name="Int. J. Syst. Evol. Microbiol.">
        <title>The Global Catalogue of Microorganisms (GCM) 10K type strain sequencing project: providing services to taxonomists for standard genome sequencing and annotation.</title>
        <authorList>
            <consortium name="The Broad Institute Genomics Platform"/>
            <consortium name="The Broad Institute Genome Sequencing Center for Infectious Disease"/>
            <person name="Wu L."/>
            <person name="Ma J."/>
        </authorList>
    </citation>
    <scope>NUCLEOTIDE SEQUENCE [LARGE SCALE GENOMIC DNA]</scope>
    <source>
        <strain evidence="5">WYCCWR 12678</strain>
    </source>
</reference>
<dbReference type="InterPro" id="IPR028976">
    <property type="entry name" value="CheC-like_sf"/>
</dbReference>
<organism evidence="4 5">
    <name type="scientific">Effusibacillus consociatus</name>
    <dbReference type="NCBI Taxonomy" id="1117041"/>
    <lineage>
        <taxon>Bacteria</taxon>
        <taxon>Bacillati</taxon>
        <taxon>Bacillota</taxon>
        <taxon>Bacilli</taxon>
        <taxon>Bacillales</taxon>
        <taxon>Alicyclobacillaceae</taxon>
        <taxon>Effusibacillus</taxon>
    </lineage>
</organism>
<dbReference type="EMBL" id="JBHSHC010000112">
    <property type="protein sequence ID" value="MFC4768808.1"/>
    <property type="molecule type" value="Genomic_DNA"/>
</dbReference>
<evidence type="ECO:0000313" key="5">
    <source>
        <dbReference type="Proteomes" id="UP001596002"/>
    </source>
</evidence>
<dbReference type="Pfam" id="PF04509">
    <property type="entry name" value="CheC"/>
    <property type="match status" value="2"/>
</dbReference>
<dbReference type="Proteomes" id="UP001596002">
    <property type="component" value="Unassembled WGS sequence"/>
</dbReference>
<evidence type="ECO:0000256" key="1">
    <source>
        <dbReference type="ARBA" id="ARBA00022500"/>
    </source>
</evidence>
<keyword evidence="2" id="KW-0378">Hydrolase</keyword>
<accession>A0ABV9Q4Q7</accession>
<dbReference type="RefSeq" id="WP_380026757.1">
    <property type="nucleotide sequence ID" value="NZ_JBHSHC010000112.1"/>
</dbReference>
<evidence type="ECO:0000256" key="2">
    <source>
        <dbReference type="ARBA" id="ARBA00022801"/>
    </source>
</evidence>
<proteinExistence type="predicted"/>
<sequence>MVDPLLRLNDFQLSVLKEIGNIGAGHAATSLSVLMQREIDMNVPRVHVVSLQEIDEIMGGAEQVVVGVFLRMEGDISGSMFLVLKLESAEMLLKVLTGFEGNGFTEFEQSALMEIGNILAGSYLSAFSDFTKANIHASVPAISIDMAGALLNAVLMHVGMYSDTALVIDTEFWQGNELVDSHFFFLPDPGSVAAIFKALGVDFA</sequence>
<keyword evidence="1" id="KW-0145">Chemotaxis</keyword>
<name>A0ABV9Q4Q7_9BACL</name>
<keyword evidence="5" id="KW-1185">Reference proteome</keyword>
<dbReference type="CDD" id="cd17909">
    <property type="entry name" value="CheC_ClassI"/>
    <property type="match status" value="1"/>
</dbReference>
<dbReference type="SUPFAM" id="SSF103039">
    <property type="entry name" value="CheC-like"/>
    <property type="match status" value="1"/>
</dbReference>
<evidence type="ECO:0000313" key="4">
    <source>
        <dbReference type="EMBL" id="MFC4768808.1"/>
    </source>
</evidence>
<comment type="caution">
    <text evidence="4">The sequence shown here is derived from an EMBL/GenBank/DDBJ whole genome shotgun (WGS) entry which is preliminary data.</text>
</comment>
<feature type="domain" description="CheC-like protein" evidence="3">
    <location>
        <begin position="11"/>
        <end position="47"/>
    </location>
</feature>
<protein>
    <submittedName>
        <fullName evidence="4">Chemotaxis protein CheC</fullName>
    </submittedName>
</protein>
<evidence type="ECO:0000259" key="3">
    <source>
        <dbReference type="Pfam" id="PF04509"/>
    </source>
</evidence>
<dbReference type="InterPro" id="IPR007597">
    <property type="entry name" value="CheC"/>
</dbReference>
<dbReference type="PANTHER" id="PTHR43693:SF1">
    <property type="entry name" value="PROTEIN PHOSPHATASE CHEZ"/>
    <property type="match status" value="1"/>
</dbReference>
<gene>
    <name evidence="4" type="ORF">ACFO8Q_15790</name>
</gene>
<dbReference type="PANTHER" id="PTHR43693">
    <property type="entry name" value="PROTEIN PHOSPHATASE CHEZ"/>
    <property type="match status" value="1"/>
</dbReference>
<dbReference type="InterPro" id="IPR050992">
    <property type="entry name" value="CheZ_family_phosphatases"/>
</dbReference>
<dbReference type="Gene3D" id="3.40.1550.10">
    <property type="entry name" value="CheC-like"/>
    <property type="match status" value="1"/>
</dbReference>
<feature type="domain" description="CheC-like protein" evidence="3">
    <location>
        <begin position="107"/>
        <end position="144"/>
    </location>
</feature>